<feature type="signal peptide" evidence="1">
    <location>
        <begin position="1"/>
        <end position="17"/>
    </location>
</feature>
<feature type="chain" id="PRO_5040444005" description="DUF4468 domain-containing protein" evidence="1">
    <location>
        <begin position="18"/>
        <end position="179"/>
    </location>
</feature>
<name>A0A9Q3UXA8_9FLAO</name>
<dbReference type="EMBL" id="JAJNAY010000001">
    <property type="protein sequence ID" value="MCD1115593.1"/>
    <property type="molecule type" value="Genomic_DNA"/>
</dbReference>
<evidence type="ECO:0000256" key="1">
    <source>
        <dbReference type="SAM" id="SignalP"/>
    </source>
</evidence>
<dbReference type="RefSeq" id="WP_230666755.1">
    <property type="nucleotide sequence ID" value="NZ_JAJNAY010000001.1"/>
</dbReference>
<gene>
    <name evidence="2" type="ORF">LO744_01715</name>
</gene>
<dbReference type="AlphaFoldDB" id="A0A9Q3UXA8"/>
<evidence type="ECO:0008006" key="4">
    <source>
        <dbReference type="Google" id="ProtNLM"/>
    </source>
</evidence>
<sequence length="179" mass="20494">MKKLLLLSLFTFNMAIAQEFILTPNNFVNKDDDSKNYIVLEYPEMSQKQLFDKTKIFVQTKFENLKSDGLNEVEYSFIKIRTTAPGTRIGGSLMSLMMIVYELNFKDGKIMVKPILDHFDPTKPTSSAVYLTGGNSFSGKSIFDKTGKISLKNYFEVSNTNVNKFVTDLKDYLSKSEEW</sequence>
<accession>A0A9Q3UXA8</accession>
<protein>
    <recommendedName>
        <fullName evidence="4">DUF4468 domain-containing protein</fullName>
    </recommendedName>
</protein>
<organism evidence="2 3">
    <name type="scientific">Chryseobacterium turcicum</name>
    <dbReference type="NCBI Taxonomy" id="2898076"/>
    <lineage>
        <taxon>Bacteria</taxon>
        <taxon>Pseudomonadati</taxon>
        <taxon>Bacteroidota</taxon>
        <taxon>Flavobacteriia</taxon>
        <taxon>Flavobacteriales</taxon>
        <taxon>Weeksellaceae</taxon>
        <taxon>Chryseobacterium group</taxon>
        <taxon>Chryseobacterium</taxon>
    </lineage>
</organism>
<evidence type="ECO:0000313" key="2">
    <source>
        <dbReference type="EMBL" id="MCD1115593.1"/>
    </source>
</evidence>
<reference evidence="2" key="1">
    <citation type="submission" date="2021-11" db="EMBL/GenBank/DDBJ databases">
        <title>Description of novel Chryseobacterium species.</title>
        <authorList>
            <person name="Saticioglu I.B."/>
            <person name="Ay H."/>
            <person name="Altun S."/>
            <person name="Duman M."/>
        </authorList>
    </citation>
    <scope>NUCLEOTIDE SEQUENCE</scope>
    <source>
        <strain evidence="2">C-17</strain>
    </source>
</reference>
<keyword evidence="3" id="KW-1185">Reference proteome</keyword>
<evidence type="ECO:0000313" key="3">
    <source>
        <dbReference type="Proteomes" id="UP001108025"/>
    </source>
</evidence>
<keyword evidence="1" id="KW-0732">Signal</keyword>
<dbReference type="Proteomes" id="UP001108025">
    <property type="component" value="Unassembled WGS sequence"/>
</dbReference>
<comment type="caution">
    <text evidence="2">The sequence shown here is derived from an EMBL/GenBank/DDBJ whole genome shotgun (WGS) entry which is preliminary data.</text>
</comment>
<proteinExistence type="predicted"/>